<name>A0A2I7G300_9VIRU</name>
<dbReference type="EMBL" id="KY608910">
    <property type="protein sequence ID" value="AUQ43996.1"/>
    <property type="molecule type" value="Genomic_DNA"/>
</dbReference>
<dbReference type="Proteomes" id="UP000290737">
    <property type="component" value="Genome"/>
</dbReference>
<proteinExistence type="predicted"/>
<feature type="region of interest" description="Disordered" evidence="1">
    <location>
        <begin position="194"/>
        <end position="237"/>
    </location>
</feature>
<evidence type="ECO:0000313" key="3">
    <source>
        <dbReference type="Proteomes" id="UP000290737"/>
    </source>
</evidence>
<feature type="compositionally biased region" description="Acidic residues" evidence="1">
    <location>
        <begin position="130"/>
        <end position="142"/>
    </location>
</feature>
<feature type="compositionally biased region" description="Acidic residues" evidence="1">
    <location>
        <begin position="64"/>
        <end position="81"/>
    </location>
</feature>
<dbReference type="RefSeq" id="YP_009551797.1">
    <property type="nucleotide sequence ID" value="NC_040536.1"/>
</dbReference>
<reference evidence="2" key="1">
    <citation type="journal article" date="2021" name="Virus">
        <title>The discovery, distribution and diversity of DNA viruses associated with Drosophila melanogaster in Europe.</title>
        <authorList>
            <person name="Wallace M.A."/>
            <person name="Coffman K.A."/>
            <person name="Gilbert C."/>
            <person name="Ravindran S."/>
            <person name="Albery G.F."/>
            <person name="Abbott J."/>
            <person name="Argyridou E."/>
            <person name="Bellosta P."/>
            <person name="Betancourt A.J."/>
            <person name="Colinet H."/>
            <person name="Eric K."/>
            <person name="Glaser-Schmitt A."/>
            <person name="Grath S."/>
            <person name="Jelic M."/>
            <person name="Kankare M."/>
            <person name="Kozeretska I."/>
            <person name="Loeschcke V."/>
            <person name="Montchamp-Moreau C."/>
            <person name="Ometto L."/>
            <person name="Onder B.S."/>
            <person name="Orengo D.J."/>
            <person name="Parsch J."/>
            <person name="Pascual M."/>
            <person name="Patenkovic A."/>
            <person name="Puerma E."/>
            <person name="Ritchie M.G."/>
            <person name="Rota-Stabelli O."/>
            <person name="Schou M.F."/>
            <person name="Serga S.V."/>
            <person name="Stamenkovic-Radak M."/>
            <person name="Tanaskovic M."/>
            <person name="Veselinovic M.S."/>
            <person name="Vieira J."/>
            <person name="Vieira C.P."/>
            <person name="Kapun M."/>
            <person name="Flatt T."/>
            <person name="Gonzalez J."/>
            <person name="Staubach F."/>
            <person name="Obbard D.J."/>
        </authorList>
    </citation>
    <scope>NUCLEOTIDE SEQUENCE</scope>
    <source>
        <strain evidence="2">SRR3939042_Esparto_2012</strain>
    </source>
</reference>
<organism evidence="2">
    <name type="scientific">Esparto virus</name>
    <dbReference type="NCBI Taxonomy" id="2072209"/>
    <lineage>
        <taxon>Viruses</taxon>
        <taxon>Viruses incertae sedis</taxon>
        <taxon>Naldaviricetes</taxon>
        <taxon>Lefavirales</taxon>
        <taxon>Nudiviridae</taxon>
        <taxon>Alphanudivirus</taxon>
        <taxon>Alphanudivirus tertidromelanogasteris</taxon>
    </lineage>
</organism>
<feature type="region of interest" description="Disordered" evidence="1">
    <location>
        <begin position="39"/>
        <end position="98"/>
    </location>
</feature>
<accession>A0A2I7G300</accession>
<feature type="region of interest" description="Disordered" evidence="1">
    <location>
        <begin position="126"/>
        <end position="146"/>
    </location>
</feature>
<evidence type="ECO:0000313" key="2">
    <source>
        <dbReference type="EMBL" id="AUQ43996.1"/>
    </source>
</evidence>
<keyword evidence="3" id="KW-1185">Reference proteome</keyword>
<evidence type="ECO:0000256" key="1">
    <source>
        <dbReference type="SAM" id="MobiDB-lite"/>
    </source>
</evidence>
<feature type="compositionally biased region" description="Basic and acidic residues" evidence="1">
    <location>
        <begin position="203"/>
        <end position="218"/>
    </location>
</feature>
<protein>
    <submittedName>
        <fullName evidence="2">Uncharacterized protein</fullName>
    </submittedName>
</protein>
<dbReference type="KEGG" id="vg:41701737"/>
<sequence length="298" mass="33714">MSFCLSSDSLSSMDDIDESTPVVAGTTHMIDKCVDIAYDEDDDDDLPDKVIVNQENGNDSDGNNNDDDDAAADDDDDDDENIANVNIKTDTSSDEGKNTETFIIHSDDEDSSYNEFDQNYINEIKHNTEDLDNTDDSDDDSNSFEHYNSMKSFETNAIVGNTTFQRTAIVKSYQNPIQTTEALSIFYIDSDSDDTDVDDENNEHEHYTDNDNSYRYDDDTNSDTDDEHVHNKENNEIQNNNTQTIHYARIETNNLDNFDTTTTPLATVTPSTTMNNSRIDHTYTKFDDVSSTNTNRNK</sequence>
<dbReference type="GeneID" id="41701737"/>